<sequence>MLWLTFTLVIAAGFLSWQYWRWRHRRMLELAAKLPGPPALPILGNALSFMFNPGGIPFYFLLPKIIVGKFIPKVMMIRRKLRKSKNIPKMVRRKLRKSDNVVKDRIDEDIVFISKKWLLKM</sequence>
<protein>
    <recommendedName>
        <fullName evidence="3">Cytochrome p450</fullName>
    </recommendedName>
</protein>
<comment type="caution">
    <text evidence="1">The sequence shown here is derived from an EMBL/GenBank/DDBJ whole genome shotgun (WGS) entry which is preliminary data.</text>
</comment>
<organism evidence="1 2">
    <name type="scientific">Spodoptera exigua</name>
    <name type="common">Beet armyworm</name>
    <name type="synonym">Noctua fulgens</name>
    <dbReference type="NCBI Taxonomy" id="7107"/>
    <lineage>
        <taxon>Eukaryota</taxon>
        <taxon>Metazoa</taxon>
        <taxon>Ecdysozoa</taxon>
        <taxon>Arthropoda</taxon>
        <taxon>Hexapoda</taxon>
        <taxon>Insecta</taxon>
        <taxon>Pterygota</taxon>
        <taxon>Neoptera</taxon>
        <taxon>Endopterygota</taxon>
        <taxon>Lepidoptera</taxon>
        <taxon>Glossata</taxon>
        <taxon>Ditrysia</taxon>
        <taxon>Noctuoidea</taxon>
        <taxon>Noctuidae</taxon>
        <taxon>Amphipyrinae</taxon>
        <taxon>Spodoptera</taxon>
    </lineage>
</organism>
<gene>
    <name evidence="1" type="ORF">HF086_012176</name>
</gene>
<dbReference type="Proteomes" id="UP000814243">
    <property type="component" value="Unassembled WGS sequence"/>
</dbReference>
<accession>A0A922M7E8</accession>
<evidence type="ECO:0000313" key="1">
    <source>
        <dbReference type="EMBL" id="KAH9631388.1"/>
    </source>
</evidence>
<evidence type="ECO:0008006" key="3">
    <source>
        <dbReference type="Google" id="ProtNLM"/>
    </source>
</evidence>
<dbReference type="EMBL" id="JACEFF010000760">
    <property type="protein sequence ID" value="KAH9631388.1"/>
    <property type="molecule type" value="Genomic_DNA"/>
</dbReference>
<reference evidence="1" key="1">
    <citation type="journal article" date="2021" name="G3 (Bethesda)">
        <title>Genome and transcriptome analysis of the beet armyworm Spodoptera exigua reveals targets for pest control. .</title>
        <authorList>
            <person name="Simon S."/>
            <person name="Breeschoten T."/>
            <person name="Jansen H.J."/>
            <person name="Dirks R.P."/>
            <person name="Schranz M.E."/>
            <person name="Ros V.I.D."/>
        </authorList>
    </citation>
    <scope>NUCLEOTIDE SEQUENCE</scope>
    <source>
        <strain evidence="1">TB_SE_WUR_2020</strain>
    </source>
</reference>
<proteinExistence type="predicted"/>
<dbReference type="AlphaFoldDB" id="A0A922M7E8"/>
<name>A0A922M7E8_SPOEX</name>
<evidence type="ECO:0000313" key="2">
    <source>
        <dbReference type="Proteomes" id="UP000814243"/>
    </source>
</evidence>